<gene>
    <name evidence="2" type="ORF">IAB77_00265</name>
</gene>
<name>A0A9D0ZBP9_9FIRM</name>
<dbReference type="AlphaFoldDB" id="A0A9D0ZBP9"/>
<feature type="transmembrane region" description="Helical" evidence="1">
    <location>
        <begin position="76"/>
        <end position="100"/>
    </location>
</feature>
<feature type="transmembrane region" description="Helical" evidence="1">
    <location>
        <begin position="7"/>
        <end position="28"/>
    </location>
</feature>
<keyword evidence="1" id="KW-1133">Transmembrane helix</keyword>
<accession>A0A9D0ZBP9</accession>
<feature type="transmembrane region" description="Helical" evidence="1">
    <location>
        <begin position="34"/>
        <end position="55"/>
    </location>
</feature>
<proteinExistence type="predicted"/>
<comment type="caution">
    <text evidence="2">The sequence shown here is derived from an EMBL/GenBank/DDBJ whole genome shotgun (WGS) entry which is preliminary data.</text>
</comment>
<evidence type="ECO:0000313" key="3">
    <source>
        <dbReference type="Proteomes" id="UP000824262"/>
    </source>
</evidence>
<keyword evidence="1" id="KW-0472">Membrane</keyword>
<protein>
    <submittedName>
        <fullName evidence="2">Uncharacterized protein</fullName>
    </submittedName>
</protein>
<organism evidence="2 3">
    <name type="scientific">Candidatus Scatomorpha intestinavium</name>
    <dbReference type="NCBI Taxonomy" id="2840922"/>
    <lineage>
        <taxon>Bacteria</taxon>
        <taxon>Bacillati</taxon>
        <taxon>Bacillota</taxon>
        <taxon>Clostridia</taxon>
        <taxon>Eubacteriales</taxon>
        <taxon>Candidatus Scatomorpha</taxon>
    </lineage>
</organism>
<sequence length="151" mass="16921">MDRRDRIIRAVMAGGLFCVLGTGLRFLLLRMNAGAGLAIIAYIALAGACAVVARETYGERLKRWLKRPDNDDKDRLISLLLCAVCFIALNLACYLLWYVLYMSSDWFHDYATRTGFPSRLLIVAVVALNLIAGAVAGCETYERAVKRWLEK</sequence>
<evidence type="ECO:0000313" key="2">
    <source>
        <dbReference type="EMBL" id="HIQ77673.1"/>
    </source>
</evidence>
<reference evidence="2" key="1">
    <citation type="submission" date="2020-10" db="EMBL/GenBank/DDBJ databases">
        <authorList>
            <person name="Gilroy R."/>
        </authorList>
    </citation>
    <scope>NUCLEOTIDE SEQUENCE</scope>
    <source>
        <strain evidence="2">ChiBcolR7-354</strain>
    </source>
</reference>
<reference evidence="2" key="2">
    <citation type="journal article" date="2021" name="PeerJ">
        <title>Extensive microbial diversity within the chicken gut microbiome revealed by metagenomics and culture.</title>
        <authorList>
            <person name="Gilroy R."/>
            <person name="Ravi A."/>
            <person name="Getino M."/>
            <person name="Pursley I."/>
            <person name="Horton D.L."/>
            <person name="Alikhan N.F."/>
            <person name="Baker D."/>
            <person name="Gharbi K."/>
            <person name="Hall N."/>
            <person name="Watson M."/>
            <person name="Adriaenssens E.M."/>
            <person name="Foster-Nyarko E."/>
            <person name="Jarju S."/>
            <person name="Secka A."/>
            <person name="Antonio M."/>
            <person name="Oren A."/>
            <person name="Chaudhuri R.R."/>
            <person name="La Ragione R."/>
            <person name="Hildebrand F."/>
            <person name="Pallen M.J."/>
        </authorList>
    </citation>
    <scope>NUCLEOTIDE SEQUENCE</scope>
    <source>
        <strain evidence="2">ChiBcolR7-354</strain>
    </source>
</reference>
<dbReference type="Proteomes" id="UP000824262">
    <property type="component" value="Unassembled WGS sequence"/>
</dbReference>
<evidence type="ECO:0000256" key="1">
    <source>
        <dbReference type="SAM" id="Phobius"/>
    </source>
</evidence>
<dbReference type="EMBL" id="DVGA01000004">
    <property type="protein sequence ID" value="HIQ77673.1"/>
    <property type="molecule type" value="Genomic_DNA"/>
</dbReference>
<keyword evidence="1" id="KW-0812">Transmembrane</keyword>
<feature type="transmembrane region" description="Helical" evidence="1">
    <location>
        <begin position="120"/>
        <end position="141"/>
    </location>
</feature>